<protein>
    <recommendedName>
        <fullName evidence="2">Fibronectin type-III domain-containing protein</fullName>
    </recommendedName>
</protein>
<dbReference type="InterPro" id="IPR036116">
    <property type="entry name" value="FN3_sf"/>
</dbReference>
<evidence type="ECO:0000313" key="3">
    <source>
        <dbReference type="EMBL" id="OEG19678.1"/>
    </source>
</evidence>
<proteinExistence type="predicted"/>
<name>A0A1E5H3V8_9ENTE</name>
<feature type="domain" description="Fibronectin type-III" evidence="2">
    <location>
        <begin position="517"/>
        <end position="626"/>
    </location>
</feature>
<dbReference type="RefSeq" id="WP_069662293.1">
    <property type="nucleotide sequence ID" value="NZ_JBHUJJ010000001.1"/>
</dbReference>
<keyword evidence="4" id="KW-1185">Reference proteome</keyword>
<evidence type="ECO:0000259" key="2">
    <source>
        <dbReference type="PROSITE" id="PS50853"/>
    </source>
</evidence>
<dbReference type="EMBL" id="MIJY01000003">
    <property type="protein sequence ID" value="OEG19678.1"/>
    <property type="molecule type" value="Genomic_DNA"/>
</dbReference>
<organism evidence="3 4">
    <name type="scientific">Enterococcus termitis</name>
    <dbReference type="NCBI Taxonomy" id="332950"/>
    <lineage>
        <taxon>Bacteria</taxon>
        <taxon>Bacillati</taxon>
        <taxon>Bacillota</taxon>
        <taxon>Bacilli</taxon>
        <taxon>Lactobacillales</taxon>
        <taxon>Enterococcaceae</taxon>
        <taxon>Enterococcus</taxon>
    </lineage>
</organism>
<feature type="region of interest" description="Disordered" evidence="1">
    <location>
        <begin position="33"/>
        <end position="96"/>
    </location>
</feature>
<evidence type="ECO:0000313" key="4">
    <source>
        <dbReference type="Proteomes" id="UP000095094"/>
    </source>
</evidence>
<gene>
    <name evidence="3" type="ORF">BCR25_14610</name>
</gene>
<dbReference type="AlphaFoldDB" id="A0A1E5H3V8"/>
<dbReference type="SUPFAM" id="SSF49265">
    <property type="entry name" value="Fibronectin type III"/>
    <property type="match status" value="1"/>
</dbReference>
<feature type="compositionally biased region" description="Acidic residues" evidence="1">
    <location>
        <begin position="59"/>
        <end position="71"/>
    </location>
</feature>
<comment type="caution">
    <text evidence="3">The sequence shown here is derived from an EMBL/GenBank/DDBJ whole genome shotgun (WGS) entry which is preliminary data.</text>
</comment>
<dbReference type="Gene3D" id="2.60.40.10">
    <property type="entry name" value="Immunoglobulins"/>
    <property type="match status" value="1"/>
</dbReference>
<dbReference type="CDD" id="cd00063">
    <property type="entry name" value="FN3"/>
    <property type="match status" value="1"/>
</dbReference>
<dbReference type="InterPro" id="IPR013783">
    <property type="entry name" value="Ig-like_fold"/>
</dbReference>
<dbReference type="Proteomes" id="UP000095094">
    <property type="component" value="Unassembled WGS sequence"/>
</dbReference>
<reference evidence="4" key="1">
    <citation type="submission" date="2016-09" db="EMBL/GenBank/DDBJ databases">
        <authorList>
            <person name="Gulvik C.A."/>
        </authorList>
    </citation>
    <scope>NUCLEOTIDE SEQUENCE [LARGE SCALE GENOMIC DNA]</scope>
    <source>
        <strain evidence="4">LMG 8895</strain>
    </source>
</reference>
<feature type="compositionally biased region" description="Basic and acidic residues" evidence="1">
    <location>
        <begin position="79"/>
        <end position="96"/>
    </location>
</feature>
<accession>A0A1E5H3V8</accession>
<dbReference type="OrthoDB" id="2171057at2"/>
<dbReference type="InterPro" id="IPR003961">
    <property type="entry name" value="FN3_dom"/>
</dbReference>
<evidence type="ECO:0000256" key="1">
    <source>
        <dbReference type="SAM" id="MobiDB-lite"/>
    </source>
</evidence>
<feature type="compositionally biased region" description="Acidic residues" evidence="1">
    <location>
        <begin position="41"/>
        <end position="51"/>
    </location>
</feature>
<sequence length="890" mass="97907">MRKSISIFLICTLIMMIFPSDWSYALEFEPAKSVQEKEEVMTEETSEEQTDVEQTTETSELETVESSEESSENVSTNGVEKEELKGKNNEESLPIEEKDVVTKTQLYSEDVMQEDADFWLVDSAATLTEYLKDSQKLKFRLTNNIDLGTSAFQLQSGTIIDGAGYTITYNKSTIAARGFYTNQANAVIEIRNTQFGNTDGTGAVGYYGIVTGSATNVTLIYDGISYYSTNGQMIYNPNGSVIMRGTNRIEQKGTSAYSQEWAEINYVEVENGETVIEHSSNQTNAFIWSTSTASGNPYANTSQIVVRENAVLDIKTNSNMTYGTLAPSYIVEKNAVFNLDKVTLATGGTRNQFFYSLQTQPVNFSFQENAKVNFVLPLPINLNSSKGGMAIGKNADVSIDVASGGIFTTSASSMFAISMDKAKQVSFSGTSLGTIGLNGANGVNNLSFTSNYLQKIETFTSKTNSMPTQEMFKEASDLSVQGTNFTNIPGTLDSFSTQEILSLKNSQKIIFSEFMDVPDQLGLIAADETDTSISLYGSSVNNGSPASTVKFFLFTAEADTSDLRKAKHIVTLNNFDDQENTTLNSIYKVTIDDLNPNTNYWAQMIVTNQVGESDFSNVDRFTTKPQLKNITADVTTTSAIINGELASDTGKWTDYSNGEELALPGQQAYYGGNYQQVKVEYSKNKAFPVQETKAQIADLYGDKNQKFTTKLNGLDGDVTYYVRTKVTGVSGEEVILAMSPLTQFQTVTEIINVEVPIEMAFQTQNKDLGTLQEGNVSSAEYHVVNKGNVSTKVSITDLTKENIAANQLLLLDHFSGNSGQDELALQMIIDNNQQEPLFLTSDLSNNPLTVGVLNVNEQKSLSLEGKYFNPTKQAVFPLYKMTFKVERNEE</sequence>
<dbReference type="PROSITE" id="PS50853">
    <property type="entry name" value="FN3"/>
    <property type="match status" value="1"/>
</dbReference>